<keyword evidence="1" id="KW-1133">Transmembrane helix</keyword>
<protein>
    <submittedName>
        <fullName evidence="2">Uncharacterized protein</fullName>
    </submittedName>
</protein>
<gene>
    <name evidence="2" type="ORF">OCBIM_22017269mg</name>
</gene>
<dbReference type="EMBL" id="KQ430232">
    <property type="protein sequence ID" value="KOF64465.1"/>
    <property type="molecule type" value="Genomic_DNA"/>
</dbReference>
<keyword evidence="1" id="KW-0812">Transmembrane</keyword>
<dbReference type="AlphaFoldDB" id="A0A0L8FJN9"/>
<feature type="transmembrane region" description="Helical" evidence="1">
    <location>
        <begin position="28"/>
        <end position="50"/>
    </location>
</feature>
<organism evidence="2">
    <name type="scientific">Octopus bimaculoides</name>
    <name type="common">California two-spotted octopus</name>
    <dbReference type="NCBI Taxonomy" id="37653"/>
    <lineage>
        <taxon>Eukaryota</taxon>
        <taxon>Metazoa</taxon>
        <taxon>Spiralia</taxon>
        <taxon>Lophotrochozoa</taxon>
        <taxon>Mollusca</taxon>
        <taxon>Cephalopoda</taxon>
        <taxon>Coleoidea</taxon>
        <taxon>Octopodiformes</taxon>
        <taxon>Octopoda</taxon>
        <taxon>Incirrata</taxon>
        <taxon>Octopodidae</taxon>
        <taxon>Octopus</taxon>
    </lineage>
</organism>
<sequence length="78" mass="8914">MFCPSGVYNCCHFSFANSLVVPLPLVKFTILLVYMNFYFLIVVILSVFIVQFGGCLICTCQFHHCNQQIGEKEKQLQS</sequence>
<keyword evidence="1" id="KW-0472">Membrane</keyword>
<name>A0A0L8FJN9_OCTBM</name>
<evidence type="ECO:0000313" key="2">
    <source>
        <dbReference type="EMBL" id="KOF64465.1"/>
    </source>
</evidence>
<reference evidence="2" key="1">
    <citation type="submission" date="2015-07" db="EMBL/GenBank/DDBJ databases">
        <title>MeaNS - Measles Nucleotide Surveillance Program.</title>
        <authorList>
            <person name="Tran T."/>
            <person name="Druce J."/>
        </authorList>
    </citation>
    <scope>NUCLEOTIDE SEQUENCE</scope>
    <source>
        <strain evidence="2">UCB-OBI-ISO-001</strain>
        <tissue evidence="2">Gonad</tissue>
    </source>
</reference>
<evidence type="ECO:0000256" key="1">
    <source>
        <dbReference type="SAM" id="Phobius"/>
    </source>
</evidence>
<proteinExistence type="predicted"/>
<accession>A0A0L8FJN9</accession>